<reference evidence="1" key="1">
    <citation type="submission" date="2011-04" db="EMBL/GenBank/DDBJ databases">
        <title>Evolution of plant cell wall degrading machinery underlies the functional diversity of forest fungi.</title>
        <authorList>
            <consortium name="US DOE Joint Genome Institute (JGI-PGF)"/>
            <person name="Eastwood D.C."/>
            <person name="Floudas D."/>
            <person name="Binder M."/>
            <person name="Majcherczyk A."/>
            <person name="Schneider P."/>
            <person name="Aerts A."/>
            <person name="Asiegbu F.O."/>
            <person name="Baker S.E."/>
            <person name="Barry K."/>
            <person name="Bendiksby M."/>
            <person name="Blumentritt M."/>
            <person name="Coutinho P.M."/>
            <person name="Cullen D."/>
            <person name="Cullen D."/>
            <person name="Gathman A."/>
            <person name="Goodell B."/>
            <person name="Henrissat B."/>
            <person name="Ihrmark K."/>
            <person name="Kauserud H."/>
            <person name="Kohler A."/>
            <person name="LaButti K."/>
            <person name="Lapidus A."/>
            <person name="Lavin J.L."/>
            <person name="Lee Y.-H."/>
            <person name="Lindquist E."/>
            <person name="Lilly W."/>
            <person name="Lucas S."/>
            <person name="Morin E."/>
            <person name="Murat C."/>
            <person name="Oguiza J.A."/>
            <person name="Park J."/>
            <person name="Pisabarro A.G."/>
            <person name="Riley R."/>
            <person name="Rosling A."/>
            <person name="Salamov A."/>
            <person name="Schmidt O."/>
            <person name="Schmutz J."/>
            <person name="Skrede I."/>
            <person name="Stenlid J."/>
            <person name="Wiebenga A."/>
            <person name="Xie X."/>
            <person name="Kues U."/>
            <person name="Hibbett D.S."/>
            <person name="Hoffmeister D."/>
            <person name="Hogberg N."/>
            <person name="Martin F."/>
            <person name="Grigoriev I.V."/>
            <person name="Watkinson S.C."/>
        </authorList>
    </citation>
    <scope>NUCLEOTIDE SEQUENCE</scope>
    <source>
        <strain evidence="1">S7.9</strain>
    </source>
</reference>
<dbReference type="RefSeq" id="XP_007319978.1">
    <property type="nucleotide sequence ID" value="XM_007319916.1"/>
</dbReference>
<organism>
    <name type="scientific">Serpula lacrymans var. lacrymans (strain S7.9)</name>
    <name type="common">Dry rot fungus</name>
    <dbReference type="NCBI Taxonomy" id="578457"/>
    <lineage>
        <taxon>Eukaryota</taxon>
        <taxon>Fungi</taxon>
        <taxon>Dikarya</taxon>
        <taxon>Basidiomycota</taxon>
        <taxon>Agaricomycotina</taxon>
        <taxon>Agaricomycetes</taxon>
        <taxon>Agaricomycetidae</taxon>
        <taxon>Boletales</taxon>
        <taxon>Coniophorineae</taxon>
        <taxon>Serpulaceae</taxon>
        <taxon>Serpula</taxon>
    </lineage>
</organism>
<protein>
    <submittedName>
        <fullName evidence="1">Uncharacterized protein</fullName>
    </submittedName>
</protein>
<evidence type="ECO:0000313" key="1">
    <source>
        <dbReference type="EMBL" id="EGO22738.1"/>
    </source>
</evidence>
<dbReference type="AlphaFoldDB" id="F8P0Q4"/>
<dbReference type="KEGG" id="sla:SERLADRAFT_471099"/>
<dbReference type="HOGENOM" id="CLU_2838325_0_0_1"/>
<name>F8P0Q4_SERL9</name>
<feature type="non-terminal residue" evidence="1">
    <location>
        <position position="1"/>
    </location>
</feature>
<dbReference type="EMBL" id="GL945436">
    <property type="protein sequence ID" value="EGO22738.1"/>
    <property type="molecule type" value="Genomic_DNA"/>
</dbReference>
<accession>F8P0Q4</accession>
<dbReference type="GeneID" id="18819874"/>
<sequence>CSSSITTRHCWKTLASYALIKCPRIKRLQNIPEQGSNDSIQNDIQPEVVDLYHPQLTLALSTTGFV</sequence>
<proteinExistence type="predicted"/>
<gene>
    <name evidence="1" type="ORF">SERLADRAFT_471099</name>
</gene>
<dbReference type="Proteomes" id="UP000008064">
    <property type="component" value="Unassembled WGS sequence"/>
</dbReference>